<dbReference type="EMBL" id="CP017147">
    <property type="protein sequence ID" value="AOO82815.1"/>
    <property type="molecule type" value="Genomic_DNA"/>
</dbReference>
<feature type="signal peptide" evidence="1">
    <location>
        <begin position="1"/>
        <end position="24"/>
    </location>
</feature>
<evidence type="ECO:0000256" key="1">
    <source>
        <dbReference type="SAM" id="SignalP"/>
    </source>
</evidence>
<protein>
    <submittedName>
        <fullName evidence="2">Uncharacterized protein</fullName>
    </submittedName>
</protein>
<sequence length="119" mass="12542">MQGQFAAALLMLALVAALPVSAQARPEAGSPRALYQIGAASEAAARCRGLALVDTGSQAQAFPDGKAHPETKAGGISSRATTMGGADFAKEFSAAYAKGLEQQVCDRYLRRYPWLLTRR</sequence>
<keyword evidence="3" id="KW-1185">Reference proteome</keyword>
<dbReference type="OrthoDB" id="8163903at2"/>
<gene>
    <name evidence="2" type="ORF">BHK69_22385</name>
</gene>
<evidence type="ECO:0000313" key="3">
    <source>
        <dbReference type="Proteomes" id="UP000094969"/>
    </source>
</evidence>
<reference evidence="2 3" key="1">
    <citation type="journal article" date="2015" name="Antonie Van Leeuwenhoek">
        <title>Bosea vaviloviae sp. nov., a new species of slow-growing rhizobia isolated from nodules of the relict species Vavilovia formosa (Stev.) Fed.</title>
        <authorList>
            <person name="Safronova V.I."/>
            <person name="Kuznetsova I.G."/>
            <person name="Sazanova A.L."/>
            <person name="Kimeklis A.K."/>
            <person name="Belimov A.A."/>
            <person name="Andronov E.E."/>
            <person name="Pinaev A.G."/>
            <person name="Chizhevskaya E.P."/>
            <person name="Pukhaev A.R."/>
            <person name="Popov K.P."/>
            <person name="Willems A."/>
            <person name="Tikhonovich I.A."/>
        </authorList>
    </citation>
    <scope>NUCLEOTIDE SEQUENCE [LARGE SCALE GENOMIC DNA]</scope>
    <source>
        <strain evidence="2 3">Vaf18</strain>
    </source>
</reference>
<dbReference type="KEGG" id="bvv:BHK69_22385"/>
<feature type="chain" id="PRO_5009099990" evidence="1">
    <location>
        <begin position="25"/>
        <end position="119"/>
    </location>
</feature>
<keyword evidence="1" id="KW-0732">Signal</keyword>
<dbReference type="RefSeq" id="WP_069692021.1">
    <property type="nucleotide sequence ID" value="NZ_CP017147.1"/>
</dbReference>
<name>A0A1D7U5Z9_9HYPH</name>
<accession>A0A1D7U5Z9</accession>
<evidence type="ECO:0000313" key="2">
    <source>
        <dbReference type="EMBL" id="AOO82815.1"/>
    </source>
</evidence>
<proteinExistence type="predicted"/>
<organism evidence="2 3">
    <name type="scientific">Bosea vaviloviae</name>
    <dbReference type="NCBI Taxonomy" id="1526658"/>
    <lineage>
        <taxon>Bacteria</taxon>
        <taxon>Pseudomonadati</taxon>
        <taxon>Pseudomonadota</taxon>
        <taxon>Alphaproteobacteria</taxon>
        <taxon>Hyphomicrobiales</taxon>
        <taxon>Boseaceae</taxon>
        <taxon>Bosea</taxon>
    </lineage>
</organism>
<dbReference type="AlphaFoldDB" id="A0A1D7U5Z9"/>
<dbReference type="Proteomes" id="UP000094969">
    <property type="component" value="Chromosome"/>
</dbReference>